<dbReference type="Proteomes" id="UP000193495">
    <property type="component" value="Unassembled WGS sequence"/>
</dbReference>
<sequence length="703" mass="77951">MPRSFKALPGAPVAERRPSIAHVHGVNLHDDYAWLRASNWQEAMREPQKLPTDIASYLVAENAYYETAMADTVDLQARLVEEMRGRIKEDDSSVPRDHGPFAYAMRFAEGAEYPLFTRMPRDGGAEQVVLDVNAEAAAQAYFQLGRSQVSPDHKVLAWTADVNGSEFYRLSFRDIDAGTDLDYHIEDVASLAWADARTLFYVRVDARHHPNKVFRHVLGSDPAEDVLVFTEEDTRYGVAVHRLRSGEFVALSTGMNDENEIHVIPTDDPQAAPRVIEPRTRGLEYEVEQQGDSFLIRTNADDAFDFKVVRAPVSAPSRANWVDLIPHEPGRMIVSLAAYRGWTIWMERRNALPRICYVAQGRPISEARPIAFEEQAYSLGSDPSPEYDTDSFRFTYSSPTTPPQVFDYDLSSGERVLRKTTEIPSGHDPAEYVTIRMTATSHDGAQVPVTILHRKDTPLDGTAPCLLYGYGSYGASMPAAFSANRLSLVDRGFVHAIAHVRGGEELGRNWYEAAKFGGKPNTFHDFIAVAEALVDGRYTAPRRIVIQGGSAGGLLVGAVLNMRPDLWAGAIADVPFVDVLATILDDTLPLTPGEWSQWGNPIESREAFDNIRGYSPYDNVAAQDYPPMLVTAGVSDPRVTYWEPAKWVARLRATKTDDNILMLRTNMSSGHFGKSGRFAALEDAARSYAFAIKVTGTEDGARG</sequence>
<accession>A0A1X6ZPP2</accession>
<comment type="similarity">
    <text evidence="1">Belongs to the peptidase S9A family.</text>
</comment>
<evidence type="ECO:0000313" key="8">
    <source>
        <dbReference type="EMBL" id="SLN57194.1"/>
    </source>
</evidence>
<evidence type="ECO:0000256" key="3">
    <source>
        <dbReference type="ARBA" id="ARBA00022801"/>
    </source>
</evidence>
<evidence type="ECO:0000256" key="4">
    <source>
        <dbReference type="ARBA" id="ARBA00022825"/>
    </source>
</evidence>
<evidence type="ECO:0000313" key="9">
    <source>
        <dbReference type="Proteomes" id="UP000193495"/>
    </source>
</evidence>
<evidence type="ECO:0000313" key="10">
    <source>
        <dbReference type="Proteomes" id="UP000240624"/>
    </source>
</evidence>
<dbReference type="InterPro" id="IPR002470">
    <property type="entry name" value="Peptidase_S9A"/>
</dbReference>
<dbReference type="GO" id="GO:0004252">
    <property type="term" value="F:serine-type endopeptidase activity"/>
    <property type="evidence" value="ECO:0007669"/>
    <property type="project" value="UniProtKB-EC"/>
</dbReference>
<dbReference type="Gene3D" id="2.130.10.120">
    <property type="entry name" value="Prolyl oligopeptidase, N-terminal domain"/>
    <property type="match status" value="1"/>
</dbReference>
<dbReference type="PANTHER" id="PTHR11757">
    <property type="entry name" value="PROTEASE FAMILY S9A OLIGOPEPTIDASE"/>
    <property type="match status" value="1"/>
</dbReference>
<dbReference type="EC" id="3.4.21.83" evidence="8"/>
<keyword evidence="10" id="KW-1185">Reference proteome</keyword>
<feature type="domain" description="Peptidase S9 prolyl oligopeptidase catalytic" evidence="5">
    <location>
        <begin position="481"/>
        <end position="696"/>
    </location>
</feature>
<evidence type="ECO:0000313" key="7">
    <source>
        <dbReference type="EMBL" id="PSK85780.1"/>
    </source>
</evidence>
<dbReference type="OrthoDB" id="9801421at2"/>
<dbReference type="Proteomes" id="UP000240624">
    <property type="component" value="Unassembled WGS sequence"/>
</dbReference>
<proteinExistence type="inferred from homology"/>
<reference evidence="7 10" key="2">
    <citation type="submission" date="2018-03" db="EMBL/GenBank/DDBJ databases">
        <title>Genomic Encyclopedia of Archaeal and Bacterial Type Strains, Phase II (KMG-II): from individual species to whole genera.</title>
        <authorList>
            <person name="Goeker M."/>
        </authorList>
    </citation>
    <scope>NUCLEOTIDE SEQUENCE [LARGE SCALE GENOMIC DNA]</scope>
    <source>
        <strain evidence="7 10">DSM 29956</strain>
    </source>
</reference>
<dbReference type="Pfam" id="PF02897">
    <property type="entry name" value="Peptidase_S9_N"/>
    <property type="match status" value="1"/>
</dbReference>
<evidence type="ECO:0000256" key="2">
    <source>
        <dbReference type="ARBA" id="ARBA00022670"/>
    </source>
</evidence>
<dbReference type="AlphaFoldDB" id="A0A1X6ZPP2"/>
<evidence type="ECO:0000256" key="1">
    <source>
        <dbReference type="ARBA" id="ARBA00005228"/>
    </source>
</evidence>
<dbReference type="RefSeq" id="WP_085897044.1">
    <property type="nucleotide sequence ID" value="NZ_FWFY01000008.1"/>
</dbReference>
<keyword evidence="4" id="KW-0720">Serine protease</keyword>
<organism evidence="8 9">
    <name type="scientific">Limimaricola soesokkakensis</name>
    <dbReference type="NCBI Taxonomy" id="1343159"/>
    <lineage>
        <taxon>Bacteria</taxon>
        <taxon>Pseudomonadati</taxon>
        <taxon>Pseudomonadota</taxon>
        <taxon>Alphaproteobacteria</taxon>
        <taxon>Rhodobacterales</taxon>
        <taxon>Paracoccaceae</taxon>
        <taxon>Limimaricola</taxon>
    </lineage>
</organism>
<dbReference type="InterPro" id="IPR023302">
    <property type="entry name" value="Pept_S9A_N"/>
</dbReference>
<dbReference type="Gene3D" id="3.40.50.1820">
    <property type="entry name" value="alpha/beta hydrolase"/>
    <property type="match status" value="1"/>
</dbReference>
<dbReference type="GO" id="GO:0006508">
    <property type="term" value="P:proteolysis"/>
    <property type="evidence" value="ECO:0007669"/>
    <property type="project" value="UniProtKB-KW"/>
</dbReference>
<name>A0A1X6ZPP2_9RHOB</name>
<dbReference type="Pfam" id="PF00326">
    <property type="entry name" value="Peptidase_S9"/>
    <property type="match status" value="1"/>
</dbReference>
<feature type="domain" description="Peptidase S9A N-terminal" evidence="6">
    <location>
        <begin position="12"/>
        <end position="419"/>
    </location>
</feature>
<evidence type="ECO:0000259" key="5">
    <source>
        <dbReference type="Pfam" id="PF00326"/>
    </source>
</evidence>
<reference evidence="8 9" key="1">
    <citation type="submission" date="2017-03" db="EMBL/GenBank/DDBJ databases">
        <authorList>
            <person name="Afonso C.L."/>
            <person name="Miller P.J."/>
            <person name="Scott M.A."/>
            <person name="Spackman E."/>
            <person name="Goraichik I."/>
            <person name="Dimitrov K.M."/>
            <person name="Suarez D.L."/>
            <person name="Swayne D.E."/>
        </authorList>
    </citation>
    <scope>NUCLEOTIDE SEQUENCE [LARGE SCALE GENOMIC DNA]</scope>
    <source>
        <strain evidence="8 9">CECT 8367</strain>
    </source>
</reference>
<keyword evidence="2 8" id="KW-0645">Protease</keyword>
<dbReference type="InterPro" id="IPR001375">
    <property type="entry name" value="Peptidase_S9_cat"/>
</dbReference>
<dbReference type="EMBL" id="FWFY01000008">
    <property type="protein sequence ID" value="SLN57194.1"/>
    <property type="molecule type" value="Genomic_DNA"/>
</dbReference>
<dbReference type="InterPro" id="IPR029058">
    <property type="entry name" value="AB_hydrolase_fold"/>
</dbReference>
<dbReference type="InterPro" id="IPR051543">
    <property type="entry name" value="Serine_Peptidase_S9A"/>
</dbReference>
<evidence type="ECO:0000259" key="6">
    <source>
        <dbReference type="Pfam" id="PF02897"/>
    </source>
</evidence>
<gene>
    <name evidence="8" type="primary">ptrB</name>
    <name evidence="7" type="ORF">CLV79_10710</name>
    <name evidence="8" type="ORF">LOS8367_02730</name>
</gene>
<dbReference type="PRINTS" id="PR00862">
    <property type="entry name" value="PROLIGOPTASE"/>
</dbReference>
<dbReference type="PANTHER" id="PTHR11757:SF19">
    <property type="entry name" value="PROLYL ENDOPEPTIDASE-LIKE"/>
    <property type="match status" value="1"/>
</dbReference>
<dbReference type="EMBL" id="PYGB01000007">
    <property type="protein sequence ID" value="PSK85780.1"/>
    <property type="molecule type" value="Genomic_DNA"/>
</dbReference>
<keyword evidence="3 8" id="KW-0378">Hydrolase</keyword>
<protein>
    <submittedName>
        <fullName evidence="7">Oligopeptidase B</fullName>
    </submittedName>
    <submittedName>
        <fullName evidence="8">Protease 2</fullName>
        <ecNumber evidence="8">3.4.21.83</ecNumber>
    </submittedName>
</protein>
<dbReference type="SUPFAM" id="SSF53474">
    <property type="entry name" value="alpha/beta-Hydrolases"/>
    <property type="match status" value="1"/>
</dbReference>
<dbReference type="SUPFAM" id="SSF50993">
    <property type="entry name" value="Peptidase/esterase 'gauge' domain"/>
    <property type="match status" value="1"/>
</dbReference>